<dbReference type="InterPro" id="IPR000953">
    <property type="entry name" value="Chromo/chromo_shadow_dom"/>
</dbReference>
<dbReference type="GO" id="GO:0015074">
    <property type="term" value="P:DNA integration"/>
    <property type="evidence" value="ECO:0007669"/>
    <property type="project" value="UniProtKB-KW"/>
</dbReference>
<feature type="domain" description="Chromo" evidence="3">
    <location>
        <begin position="354"/>
        <end position="394"/>
    </location>
</feature>
<dbReference type="PROSITE" id="PS50013">
    <property type="entry name" value="CHROMO_2"/>
    <property type="match status" value="1"/>
</dbReference>
<dbReference type="GO" id="GO:0003676">
    <property type="term" value="F:nucleic acid binding"/>
    <property type="evidence" value="ECO:0007669"/>
    <property type="project" value="InterPro"/>
</dbReference>
<dbReference type="SUPFAM" id="SSF54160">
    <property type="entry name" value="Chromo domain-like"/>
    <property type="match status" value="1"/>
</dbReference>
<feature type="domain" description="Integrase catalytic" evidence="4">
    <location>
        <begin position="79"/>
        <end position="255"/>
    </location>
</feature>
<dbReference type="SMART" id="SM00298">
    <property type="entry name" value="CHROMO"/>
    <property type="match status" value="1"/>
</dbReference>
<dbReference type="Gene3D" id="2.40.50.40">
    <property type="match status" value="1"/>
</dbReference>
<evidence type="ECO:0000259" key="4">
    <source>
        <dbReference type="PROSITE" id="PS50994"/>
    </source>
</evidence>
<dbReference type="PANTHER" id="PTHR46585:SF1">
    <property type="entry name" value="CHROMO DOMAIN-CONTAINING PROTEIN"/>
    <property type="match status" value="1"/>
</dbReference>
<dbReference type="InterPro" id="IPR016197">
    <property type="entry name" value="Chromo-like_dom_sf"/>
</dbReference>
<dbReference type="PANTHER" id="PTHR46585">
    <property type="entry name" value="INTEGRASE CORE DOMAIN CONTAINING PROTEIN"/>
    <property type="match status" value="1"/>
</dbReference>
<dbReference type="Gene3D" id="3.30.420.10">
    <property type="entry name" value="Ribonuclease H-like superfamily/Ribonuclease H"/>
    <property type="match status" value="1"/>
</dbReference>
<organism evidence="5 6">
    <name type="scientific">Branchiostoma lancelet adintovirus</name>
    <dbReference type="NCBI Taxonomy" id="2597807"/>
    <lineage>
        <taxon>Viruses</taxon>
        <taxon>Varidnaviria</taxon>
        <taxon>Bamfordvirae</taxon>
        <taxon>Preplasmiviricota</taxon>
        <taxon>Polisuviricotina</taxon>
        <taxon>Polintoviricetes</taxon>
        <taxon>Orthopolintovirales</taxon>
        <taxon>Adintoviridae</taxon>
    </lineage>
</organism>
<evidence type="ECO:0000313" key="5">
    <source>
        <dbReference type="EMBL" id="DAC80271.1"/>
    </source>
</evidence>
<dbReference type="InterPro" id="IPR012337">
    <property type="entry name" value="RNaseH-like_sf"/>
</dbReference>
<dbReference type="PROSITE" id="PS50994">
    <property type="entry name" value="INTEGRASE"/>
    <property type="match status" value="1"/>
</dbReference>
<proteinExistence type="predicted"/>
<name>A0A5H3CVT0_9VIRU</name>
<keyword evidence="1" id="KW-0229">DNA integration</keyword>
<feature type="compositionally biased region" description="Basic and acidic residues" evidence="2">
    <location>
        <begin position="17"/>
        <end position="26"/>
    </location>
</feature>
<reference evidence="5" key="1">
    <citation type="journal article" date="2019" name="J. ISSAAS">
        <title>Identification of 'Missing Link' Families of Small DNA Tumor Viruses.</title>
        <authorList>
            <person name="Welch N.L."/>
            <person name="Tisza M.J."/>
            <person name="Belford A."/>
            <person name="Pastrana D.V."/>
            <person name="Pang Y.-Y.S."/>
            <person name="Schiller J.T."/>
            <person name="An P."/>
            <person name="Cantalupo P.G."/>
            <person name="Pipas J.M."/>
            <person name="Koda S."/>
            <person name="Subramaniam K."/>
            <person name="Waltzek T.B."/>
            <person name="Bian C."/>
            <person name="Shi Q."/>
            <person name="Ruan Z."/>
            <person name="Ng T.F.-F."/>
            <person name="Starrett G.J."/>
            <person name="Buck C.B."/>
        </authorList>
    </citation>
    <scope>NUCLEOTIDE SEQUENCE</scope>
    <source>
        <strain evidence="5">5205</strain>
    </source>
</reference>
<sequence>MVSKNRRRRRGTRNAGRSRDTEPTDKDEAWHDVLHGVYYDPRHPAGYSGVGRLHRAVGSKFGISRKQVGEWLQSQDPYTLHKPIRRRFERARVIVGGINDQFQADLVDMSSLSRHNDGYRYLLTCIDIFSKYAWVVPIKDKKGTTLVEAFQTILAKDGRKPRCLQTDQGTEFLNRHFQTLLKKEGIEFFTTFNVETKASVVERFNRTLKTKMWKYFTAVNTNRYIDVLDDLVWGYNHSHHRSIKRAPVDVNRKNENVVWHTLYGDRGTPRPRKVRKPAHTFRFEIGDWVRLSKSKMRLEKGYTPNWTDELFTIWKRIPRHPPVYRVKDYQGEELKGTFYEEELQKVAKKDDDIYQVEVVLDKRRRGKKTEYLVKWKGYPSKFNSWVREEDMLQI</sequence>
<accession>A0A5H3CVT0</accession>
<dbReference type="InterPro" id="IPR023780">
    <property type="entry name" value="Chromo_domain"/>
</dbReference>
<feature type="region of interest" description="Disordered" evidence="2">
    <location>
        <begin position="1"/>
        <end position="26"/>
    </location>
</feature>
<dbReference type="InterPro" id="IPR001584">
    <property type="entry name" value="Integrase_cat-core"/>
</dbReference>
<dbReference type="Proteomes" id="UP001236283">
    <property type="component" value="Segment"/>
</dbReference>
<feature type="compositionally biased region" description="Basic residues" evidence="2">
    <location>
        <begin position="1"/>
        <end position="12"/>
    </location>
</feature>
<dbReference type="SUPFAM" id="SSF53098">
    <property type="entry name" value="Ribonuclease H-like"/>
    <property type="match status" value="1"/>
</dbReference>
<evidence type="ECO:0000313" key="6">
    <source>
        <dbReference type="Proteomes" id="UP001236283"/>
    </source>
</evidence>
<evidence type="ECO:0000256" key="2">
    <source>
        <dbReference type="SAM" id="MobiDB-lite"/>
    </source>
</evidence>
<dbReference type="CDD" id="cd00024">
    <property type="entry name" value="CD_CSD"/>
    <property type="match status" value="1"/>
</dbReference>
<evidence type="ECO:0000256" key="1">
    <source>
        <dbReference type="ARBA" id="ARBA00022908"/>
    </source>
</evidence>
<protein>
    <submittedName>
        <fullName evidence="5">Integrase</fullName>
    </submittedName>
</protein>
<dbReference type="EMBL" id="BK010888">
    <property type="protein sequence ID" value="DAC80271.1"/>
    <property type="molecule type" value="Genomic_DNA"/>
</dbReference>
<evidence type="ECO:0000259" key="3">
    <source>
        <dbReference type="PROSITE" id="PS50013"/>
    </source>
</evidence>
<dbReference type="Pfam" id="PF00665">
    <property type="entry name" value="rve"/>
    <property type="match status" value="1"/>
</dbReference>
<dbReference type="InterPro" id="IPR036397">
    <property type="entry name" value="RNaseH_sf"/>
</dbReference>
<dbReference type="Pfam" id="PF00385">
    <property type="entry name" value="Chromo"/>
    <property type="match status" value="1"/>
</dbReference>